<evidence type="ECO:0000256" key="1">
    <source>
        <dbReference type="SAM" id="MobiDB-lite"/>
    </source>
</evidence>
<evidence type="ECO:0000313" key="4">
    <source>
        <dbReference type="Proteomes" id="UP000325385"/>
    </source>
</evidence>
<accession>A0A5P6NC75</accession>
<gene>
    <name evidence="3" type="ORF">D0Y83_10280</name>
</gene>
<feature type="chain" id="PRO_5024919846" evidence="2">
    <location>
        <begin position="23"/>
        <end position="101"/>
    </location>
</feature>
<name>A0A5P6NC75_9SPHN</name>
<reference evidence="4" key="1">
    <citation type="submission" date="2018-09" db="EMBL/GenBank/DDBJ databases">
        <title>Nocardia yunnanensis sp. nov., an actinomycete isolated from a soil sample.</title>
        <authorList>
            <person name="Zhang J."/>
        </authorList>
    </citation>
    <scope>NUCLEOTIDE SEQUENCE [LARGE SCALE GENOMIC DNA]</scope>
    <source>
        <strain evidence="4">21-3</strain>
    </source>
</reference>
<dbReference type="EMBL" id="CP032228">
    <property type="protein sequence ID" value="QFI63609.1"/>
    <property type="molecule type" value="Genomic_DNA"/>
</dbReference>
<organism evidence="3 4">
    <name type="scientific">Qipengyuania flava</name>
    <dbReference type="NCBI Taxonomy" id="192812"/>
    <lineage>
        <taxon>Bacteria</taxon>
        <taxon>Pseudomonadati</taxon>
        <taxon>Pseudomonadota</taxon>
        <taxon>Alphaproteobacteria</taxon>
        <taxon>Sphingomonadales</taxon>
        <taxon>Erythrobacteraceae</taxon>
        <taxon>Qipengyuania</taxon>
    </lineage>
</organism>
<proteinExistence type="predicted"/>
<protein>
    <submittedName>
        <fullName evidence="3">Uncharacterized protein</fullName>
    </submittedName>
</protein>
<keyword evidence="2" id="KW-0732">Signal</keyword>
<evidence type="ECO:0000313" key="3">
    <source>
        <dbReference type="EMBL" id="QFI63609.1"/>
    </source>
</evidence>
<feature type="signal peptide" evidence="2">
    <location>
        <begin position="1"/>
        <end position="22"/>
    </location>
</feature>
<dbReference type="AlphaFoldDB" id="A0A5P6NC75"/>
<evidence type="ECO:0000256" key="2">
    <source>
        <dbReference type="SAM" id="SignalP"/>
    </source>
</evidence>
<dbReference type="RefSeq" id="WP_151885775.1">
    <property type="nucleotide sequence ID" value="NZ_CP032228.1"/>
</dbReference>
<dbReference type="GeneID" id="69697690"/>
<sequence length="101" mass="11281">MNTKTIAAGIAGAFLCIGPAVAQDNEENDAVATSSSTQESLKTVSVERRDERVNCRDLAPKAGTRIPGRRVCLPQYKWDEWDETTRETARDIEMRGRIRNN</sequence>
<feature type="compositionally biased region" description="Polar residues" evidence="1">
    <location>
        <begin position="31"/>
        <end position="43"/>
    </location>
</feature>
<dbReference type="Proteomes" id="UP000325385">
    <property type="component" value="Chromosome"/>
</dbReference>
<feature type="region of interest" description="Disordered" evidence="1">
    <location>
        <begin position="28"/>
        <end position="47"/>
    </location>
</feature>